<dbReference type="Proteomes" id="UP000236434">
    <property type="component" value="Unassembled WGS sequence"/>
</dbReference>
<dbReference type="Pfam" id="PF21516">
    <property type="entry name" value="YqeH-like_C"/>
    <property type="match status" value="1"/>
</dbReference>
<sequence length="365" mass="42071">MKCEGCGVEIQTENPKKPGYIPESVLKEKVENNESVVCQRCFKLKHYNYLLPVTINSNFSHEIDTILKDFKTVLWVVDVIDFDGTFRKEIAEKLKRKNIFLIVNKIDLLPKRTPYENLKKWLLLRIKEMGLNIQDDHVRMVSVKTGMGIEKTKKLLLQTEKEKVLVVGVTNVGKSSFLNRLAGGEITVSAYSGTTLKVLKAKLPNTNLQLFDTPGIFTQDRLCDFFDIYTQVKMIPSKKIRNKTFTVKEKNVLFISGLFWLKVLKNGVNNLPPIITVFLPEEISAHRAKEERINDLLHNRKVLFPPYDENFDFNQIEFEREIVQIDKGNDIALPGAGWLSVKRGPLIVEISKPKEFRYVVRKSMK</sequence>
<protein>
    <submittedName>
        <fullName evidence="3">Ribosome biogenesis GTPase YqeH</fullName>
    </submittedName>
</protein>
<feature type="domain" description="G" evidence="1">
    <location>
        <begin position="163"/>
        <end position="218"/>
    </location>
</feature>
<comment type="caution">
    <text evidence="3">The sequence shown here is derived from an EMBL/GenBank/DDBJ whole genome shotgun (WGS) entry which is preliminary data.</text>
</comment>
<dbReference type="PANTHER" id="PTHR46434">
    <property type="entry name" value="GENETIC INTERACTOR OF PROHIBITINS 3, MITOCHONDRIAL"/>
    <property type="match status" value="1"/>
</dbReference>
<accession>A0A2K1P4L6</accession>
<dbReference type="GO" id="GO:0005525">
    <property type="term" value="F:GTP binding"/>
    <property type="evidence" value="ECO:0007669"/>
    <property type="project" value="InterPro"/>
</dbReference>
<organism evidence="3 4">
    <name type="scientific">Petrotoga olearia DSM 13574</name>
    <dbReference type="NCBI Taxonomy" id="1122955"/>
    <lineage>
        <taxon>Bacteria</taxon>
        <taxon>Thermotogati</taxon>
        <taxon>Thermotogota</taxon>
        <taxon>Thermotogae</taxon>
        <taxon>Petrotogales</taxon>
        <taxon>Petrotogaceae</taxon>
        <taxon>Petrotoga</taxon>
    </lineage>
</organism>
<dbReference type="CDD" id="cd01855">
    <property type="entry name" value="YqeH"/>
    <property type="match status" value="1"/>
</dbReference>
<dbReference type="InterPro" id="IPR006073">
    <property type="entry name" value="GTP-bd"/>
</dbReference>
<dbReference type="SUPFAM" id="SSF52540">
    <property type="entry name" value="P-loop containing nucleoside triphosphate hydrolases"/>
    <property type="match status" value="1"/>
</dbReference>
<dbReference type="InterPro" id="IPR019988">
    <property type="entry name" value="GTP-bd_ribosome_bgen_YqeH"/>
</dbReference>
<dbReference type="InterPro" id="IPR048422">
    <property type="entry name" value="NOA1/YqeH-like_C"/>
</dbReference>
<gene>
    <name evidence="3" type="ORF">X929_02665</name>
</gene>
<feature type="domain" description="NOA1/YqeH-like C-terminal" evidence="2">
    <location>
        <begin position="275"/>
        <end position="364"/>
    </location>
</feature>
<evidence type="ECO:0000259" key="1">
    <source>
        <dbReference type="Pfam" id="PF01926"/>
    </source>
</evidence>
<evidence type="ECO:0000313" key="3">
    <source>
        <dbReference type="EMBL" id="PNR97657.1"/>
    </source>
</evidence>
<dbReference type="AlphaFoldDB" id="A0A2K1P4L6"/>
<name>A0A2K1P4L6_9BACT</name>
<dbReference type="InterPro" id="IPR027417">
    <property type="entry name" value="P-loop_NTPase"/>
</dbReference>
<dbReference type="OrthoDB" id="9773841at2"/>
<dbReference type="NCBIfam" id="TIGR03597">
    <property type="entry name" value="GTPase_YqeH"/>
    <property type="match status" value="1"/>
</dbReference>
<reference evidence="3 4" key="1">
    <citation type="submission" date="2013-12" db="EMBL/GenBank/DDBJ databases">
        <title>Comparative genomics of Petrotoga isolates.</title>
        <authorList>
            <person name="Nesbo C.L."/>
            <person name="Charchuk R."/>
            <person name="Chow K."/>
        </authorList>
    </citation>
    <scope>NUCLEOTIDE SEQUENCE [LARGE SCALE GENOMIC DNA]</scope>
    <source>
        <strain evidence="3 4">DSM 13574</strain>
    </source>
</reference>
<proteinExistence type="predicted"/>
<dbReference type="EMBL" id="AZRL01000004">
    <property type="protein sequence ID" value="PNR97657.1"/>
    <property type="molecule type" value="Genomic_DNA"/>
</dbReference>
<dbReference type="Pfam" id="PF01926">
    <property type="entry name" value="MMR_HSR1"/>
    <property type="match status" value="1"/>
</dbReference>
<evidence type="ECO:0000313" key="4">
    <source>
        <dbReference type="Proteomes" id="UP000236434"/>
    </source>
</evidence>
<dbReference type="PANTHER" id="PTHR46434:SF1">
    <property type="entry name" value="GENETIC INTERACTOR OF PROHIBITINS 3, MITOCHONDRIAL"/>
    <property type="match status" value="1"/>
</dbReference>
<dbReference type="Gene3D" id="3.40.50.300">
    <property type="entry name" value="P-loop containing nucleotide triphosphate hydrolases"/>
    <property type="match status" value="1"/>
</dbReference>
<dbReference type="InterPro" id="IPR050896">
    <property type="entry name" value="Mito_lipid_metab_GTPase"/>
</dbReference>
<evidence type="ECO:0000259" key="2">
    <source>
        <dbReference type="Pfam" id="PF21516"/>
    </source>
</evidence>